<dbReference type="AlphaFoldDB" id="A0A7K5G3C4"/>
<evidence type="ECO:0000256" key="3">
    <source>
        <dbReference type="ARBA" id="ARBA00022553"/>
    </source>
</evidence>
<evidence type="ECO:0000256" key="6">
    <source>
        <dbReference type="ARBA" id="ARBA00032734"/>
    </source>
</evidence>
<organism evidence="9 10">
    <name type="scientific">Chunga burmeisteri</name>
    <name type="common">Black-legged seriema</name>
    <dbReference type="NCBI Taxonomy" id="1352770"/>
    <lineage>
        <taxon>Eukaryota</taxon>
        <taxon>Metazoa</taxon>
        <taxon>Chordata</taxon>
        <taxon>Craniata</taxon>
        <taxon>Vertebrata</taxon>
        <taxon>Euteleostomi</taxon>
        <taxon>Archelosauria</taxon>
        <taxon>Archosauria</taxon>
        <taxon>Dinosauria</taxon>
        <taxon>Saurischia</taxon>
        <taxon>Theropoda</taxon>
        <taxon>Coelurosauria</taxon>
        <taxon>Aves</taxon>
        <taxon>Neognathae</taxon>
        <taxon>Neoaves</taxon>
        <taxon>Telluraves</taxon>
        <taxon>Australaves</taxon>
        <taxon>Cariamiformes</taxon>
        <taxon>Cariamidae</taxon>
        <taxon>Chunga</taxon>
    </lineage>
</organism>
<sequence length="97" mass="11423">TQELGTPLSDQEYRQFFRSLRIARRASTACLLRALYGCENPLVQKLDEYENHGLIPEGPVCSAIKLFPYEPPRTHLFPDFCNFSFYRCIRKKYFIKV</sequence>
<comment type="subcellular location">
    <subcellularLocation>
        <location evidence="1">Cytoplasmic vesicle</location>
        <location evidence="1">Secretory vesicle</location>
        <location evidence="1">Acrosome</location>
    </subcellularLocation>
</comment>
<evidence type="ECO:0000313" key="10">
    <source>
        <dbReference type="Proteomes" id="UP000541181"/>
    </source>
</evidence>
<evidence type="ECO:0000256" key="2">
    <source>
        <dbReference type="ARBA" id="ARBA00018940"/>
    </source>
</evidence>
<proteinExistence type="predicted"/>
<dbReference type="Pfam" id="PF07222">
    <property type="entry name" value="PBP_sp32"/>
    <property type="match status" value="1"/>
</dbReference>
<accession>A0A7K5G3C4</accession>
<dbReference type="PANTHER" id="PTHR21362">
    <property type="entry name" value="ACROSIN-BINDING PROTEIN"/>
    <property type="match status" value="1"/>
</dbReference>
<evidence type="ECO:0000256" key="5">
    <source>
        <dbReference type="ARBA" id="ARBA00023329"/>
    </source>
</evidence>
<feature type="non-terminal residue" evidence="9">
    <location>
        <position position="1"/>
    </location>
</feature>
<reference evidence="9 10" key="1">
    <citation type="submission" date="2019-09" db="EMBL/GenBank/DDBJ databases">
        <title>Bird 10,000 Genomes (B10K) Project - Family phase.</title>
        <authorList>
            <person name="Zhang G."/>
        </authorList>
    </citation>
    <scope>NUCLEOTIDE SEQUENCE [LARGE SCALE GENOMIC DNA]</scope>
    <source>
        <strain evidence="9">B10K-CU-031-22</strain>
    </source>
</reference>
<evidence type="ECO:0000256" key="8">
    <source>
        <dbReference type="ARBA" id="ARBA00045517"/>
    </source>
</evidence>
<evidence type="ECO:0000256" key="4">
    <source>
        <dbReference type="ARBA" id="ARBA00022729"/>
    </source>
</evidence>
<keyword evidence="5" id="KW-0968">Cytoplasmic vesicle</keyword>
<dbReference type="GO" id="GO:0001669">
    <property type="term" value="C:acrosomal vesicle"/>
    <property type="evidence" value="ECO:0007669"/>
    <property type="project" value="UniProtKB-SubCell"/>
</dbReference>
<dbReference type="EMBL" id="VZRC01000012">
    <property type="protein sequence ID" value="NWS51681.1"/>
    <property type="molecule type" value="Genomic_DNA"/>
</dbReference>
<comment type="function">
    <text evidence="8">Acrosomal protein that maintains proacrosin (pro-ACR) as an enzymatically inactive zymogen in the acrosome. Involved also in the acrosome formation.</text>
</comment>
<dbReference type="OrthoDB" id="9009946at2759"/>
<protein>
    <recommendedName>
        <fullName evidence="2">Acrosin-binding protein</fullName>
    </recommendedName>
    <alternativeName>
        <fullName evidence="6">Acrosin-binding protein, 60 kDa form</fullName>
    </alternativeName>
    <alternativeName>
        <fullName evidence="7">Proacrosin-binding protein sp32</fullName>
    </alternativeName>
</protein>
<evidence type="ECO:0000256" key="7">
    <source>
        <dbReference type="ARBA" id="ARBA00033453"/>
    </source>
</evidence>
<dbReference type="GO" id="GO:0005634">
    <property type="term" value="C:nucleus"/>
    <property type="evidence" value="ECO:0007669"/>
    <property type="project" value="TreeGrafter"/>
</dbReference>
<dbReference type="PANTHER" id="PTHR21362:SF1">
    <property type="entry name" value="ACROSIN-BINDING PROTEIN"/>
    <property type="match status" value="1"/>
</dbReference>
<evidence type="ECO:0000256" key="1">
    <source>
        <dbReference type="ARBA" id="ARBA00004218"/>
    </source>
</evidence>
<keyword evidence="10" id="KW-1185">Reference proteome</keyword>
<evidence type="ECO:0000313" key="9">
    <source>
        <dbReference type="EMBL" id="NWS51681.1"/>
    </source>
</evidence>
<dbReference type="InterPro" id="IPR009865">
    <property type="entry name" value="Proacrosin-bd"/>
</dbReference>
<dbReference type="Proteomes" id="UP000541181">
    <property type="component" value="Unassembled WGS sequence"/>
</dbReference>
<keyword evidence="4" id="KW-0732">Signal</keyword>
<comment type="caution">
    <text evidence="9">The sequence shown here is derived from an EMBL/GenBank/DDBJ whole genome shotgun (WGS) entry which is preliminary data.</text>
</comment>
<keyword evidence="3" id="KW-0597">Phosphoprotein</keyword>
<feature type="non-terminal residue" evidence="9">
    <location>
        <position position="97"/>
    </location>
</feature>
<name>A0A7K5G3C4_9AVES</name>
<gene>
    <name evidence="9" type="primary">Acrbp_0</name>
    <name evidence="9" type="ORF">CHUBUR_R10635</name>
</gene>